<dbReference type="AlphaFoldDB" id="A0A424YD43"/>
<organism evidence="6 7">
    <name type="scientific">Candidatus Syntrophonatronum acetioxidans</name>
    <dbReference type="NCBI Taxonomy" id="1795816"/>
    <lineage>
        <taxon>Bacteria</taxon>
        <taxon>Bacillati</taxon>
        <taxon>Bacillota</taxon>
        <taxon>Clostridia</taxon>
        <taxon>Eubacteriales</taxon>
        <taxon>Syntrophomonadaceae</taxon>
        <taxon>Candidatus Syntrophonatronum</taxon>
    </lineage>
</organism>
<dbReference type="SMART" id="SM01018">
    <property type="entry name" value="B12-binding_2"/>
    <property type="match status" value="1"/>
</dbReference>
<evidence type="ECO:0000313" key="7">
    <source>
        <dbReference type="Proteomes" id="UP000285138"/>
    </source>
</evidence>
<dbReference type="InterPro" id="IPR036594">
    <property type="entry name" value="Meth_synthase_dom"/>
</dbReference>
<proteinExistence type="inferred from homology"/>
<dbReference type="InterPro" id="IPR006158">
    <property type="entry name" value="Cobalamin-bd"/>
</dbReference>
<dbReference type="CDD" id="cd02070">
    <property type="entry name" value="corrinoid_protein_B12-BD"/>
    <property type="match status" value="1"/>
</dbReference>
<comment type="caution">
    <text evidence="6">The sequence shown here is derived from an EMBL/GenBank/DDBJ whole genome shotgun (WGS) entry which is preliminary data.</text>
</comment>
<evidence type="ECO:0000256" key="2">
    <source>
        <dbReference type="ARBA" id="ARBA00022723"/>
    </source>
</evidence>
<dbReference type="Pfam" id="PF02310">
    <property type="entry name" value="B12-binding"/>
    <property type="match status" value="1"/>
</dbReference>
<dbReference type="InterPro" id="IPR036724">
    <property type="entry name" value="Cobalamin-bd_sf"/>
</dbReference>
<dbReference type="Gene3D" id="1.10.1240.10">
    <property type="entry name" value="Methionine synthase domain"/>
    <property type="match status" value="1"/>
</dbReference>
<dbReference type="Gene3D" id="3.40.50.280">
    <property type="entry name" value="Cobalamin-binding domain"/>
    <property type="match status" value="1"/>
</dbReference>
<dbReference type="GO" id="GO:0050667">
    <property type="term" value="P:homocysteine metabolic process"/>
    <property type="evidence" value="ECO:0007669"/>
    <property type="project" value="TreeGrafter"/>
</dbReference>
<dbReference type="InterPro" id="IPR003759">
    <property type="entry name" value="Cbl-bd_cap"/>
</dbReference>
<name>A0A424YD43_9FIRM</name>
<accession>A0A424YD43</accession>
<dbReference type="SUPFAM" id="SSF52242">
    <property type="entry name" value="Cobalamin (vitamin B12)-binding domain"/>
    <property type="match status" value="1"/>
</dbReference>
<reference evidence="6 7" key="1">
    <citation type="submission" date="2018-08" db="EMBL/GenBank/DDBJ databases">
        <title>The metabolism and importance of syntrophic acetate oxidation coupled to methane or sulfide production in haloalkaline environments.</title>
        <authorList>
            <person name="Timmers P.H.A."/>
            <person name="Vavourakis C.D."/>
            <person name="Sorokin D.Y."/>
            <person name="Sinninghe Damste J.S."/>
            <person name="Muyzer G."/>
            <person name="Stams A.J.M."/>
            <person name="Plugge C.M."/>
        </authorList>
    </citation>
    <scope>NUCLEOTIDE SEQUENCE [LARGE SCALE GENOMIC DNA]</scope>
    <source>
        <strain evidence="6">MSAO_Bac1</strain>
    </source>
</reference>
<dbReference type="EMBL" id="QZAA01000163">
    <property type="protein sequence ID" value="RQD75319.1"/>
    <property type="molecule type" value="Genomic_DNA"/>
</dbReference>
<dbReference type="GO" id="GO:0046872">
    <property type="term" value="F:metal ion binding"/>
    <property type="evidence" value="ECO:0007669"/>
    <property type="project" value="UniProtKB-KW"/>
</dbReference>
<keyword evidence="3" id="KW-0170">Cobalt</keyword>
<evidence type="ECO:0000313" key="6">
    <source>
        <dbReference type="EMBL" id="RQD75319.1"/>
    </source>
</evidence>
<gene>
    <name evidence="6" type="ORF">D5R97_06290</name>
</gene>
<dbReference type="GO" id="GO:0008705">
    <property type="term" value="F:methionine synthase activity"/>
    <property type="evidence" value="ECO:0007669"/>
    <property type="project" value="TreeGrafter"/>
</dbReference>
<feature type="domain" description="B12-binding N-terminal" evidence="5">
    <location>
        <begin position="1"/>
        <end position="104"/>
    </location>
</feature>
<dbReference type="Proteomes" id="UP000285138">
    <property type="component" value="Unassembled WGS sequence"/>
</dbReference>
<evidence type="ECO:0000256" key="1">
    <source>
        <dbReference type="ARBA" id="ARBA00010854"/>
    </source>
</evidence>
<protein>
    <submittedName>
        <fullName evidence="6">Cobalamin-binding protein</fullName>
    </submittedName>
</protein>
<dbReference type="PROSITE" id="PS51337">
    <property type="entry name" value="B12_BINDING_NTER"/>
    <property type="match status" value="1"/>
</dbReference>
<keyword evidence="2" id="KW-0479">Metal-binding</keyword>
<dbReference type="Pfam" id="PF02607">
    <property type="entry name" value="B12-binding_2"/>
    <property type="match status" value="1"/>
</dbReference>
<evidence type="ECO:0000259" key="4">
    <source>
        <dbReference type="PROSITE" id="PS51332"/>
    </source>
</evidence>
<feature type="domain" description="B12-binding" evidence="4">
    <location>
        <begin position="104"/>
        <end position="227"/>
    </location>
</feature>
<dbReference type="PANTHER" id="PTHR45833:SF1">
    <property type="entry name" value="METHIONINE SYNTHASE"/>
    <property type="match status" value="1"/>
</dbReference>
<dbReference type="PROSITE" id="PS51332">
    <property type="entry name" value="B12_BINDING"/>
    <property type="match status" value="1"/>
</dbReference>
<dbReference type="GO" id="GO:0031419">
    <property type="term" value="F:cobalamin binding"/>
    <property type="evidence" value="ECO:0007669"/>
    <property type="project" value="InterPro"/>
</dbReference>
<dbReference type="FunFam" id="3.40.50.280:FF:000003">
    <property type="entry name" value="Dimethylamine methyltransferase corrinoid protein"/>
    <property type="match status" value="1"/>
</dbReference>
<evidence type="ECO:0000256" key="3">
    <source>
        <dbReference type="ARBA" id="ARBA00023285"/>
    </source>
</evidence>
<evidence type="ECO:0000259" key="5">
    <source>
        <dbReference type="PROSITE" id="PS51337"/>
    </source>
</evidence>
<dbReference type="SUPFAM" id="SSF47644">
    <property type="entry name" value="Methionine synthase domain"/>
    <property type="match status" value="1"/>
</dbReference>
<dbReference type="PANTHER" id="PTHR45833">
    <property type="entry name" value="METHIONINE SYNTHASE"/>
    <property type="match status" value="1"/>
</dbReference>
<dbReference type="InterPro" id="IPR050554">
    <property type="entry name" value="Met_Synthase/Corrinoid"/>
</dbReference>
<comment type="similarity">
    <text evidence="1">Belongs to the methylamine corrinoid protein family.</text>
</comment>
<dbReference type="GO" id="GO:0046653">
    <property type="term" value="P:tetrahydrofolate metabolic process"/>
    <property type="evidence" value="ECO:0007669"/>
    <property type="project" value="TreeGrafter"/>
</dbReference>
<sequence>MSEQELLKELEHVILMGHINEDDEGLDGTMQGTPGTEELVEKALEEGIDPEKLLKTFGRAMEKVGEKFETGEFFLPDMMASGECVGNAMEIVEPKLAAGTSYEKGKFLIATVQGDIHDIGKNIVATMLKGAGYHVKDLGIDVPAENILEAIKEFEPNFVGLSALLTTTMGEMEQVVKRIRDEGYSDIKIFIGGVPTSQEFADKIGADHHCKDAMEAINKLEKVRDAS</sequence>
<dbReference type="GO" id="GO:0005829">
    <property type="term" value="C:cytosol"/>
    <property type="evidence" value="ECO:0007669"/>
    <property type="project" value="TreeGrafter"/>
</dbReference>